<proteinExistence type="predicted"/>
<dbReference type="RefSeq" id="WP_013153690.1">
    <property type="nucleotide sequence ID" value="NC_014210.1"/>
</dbReference>
<dbReference type="AlphaFoldDB" id="D7AYS1"/>
<dbReference type="KEGG" id="nda:Ndas_2666"/>
<dbReference type="PROSITE" id="PS51462">
    <property type="entry name" value="NUDIX"/>
    <property type="match status" value="1"/>
</dbReference>
<dbReference type="PANTHER" id="PTHR43046:SF14">
    <property type="entry name" value="MUTT_NUDIX FAMILY PROTEIN"/>
    <property type="match status" value="1"/>
</dbReference>
<dbReference type="GeneID" id="91485234"/>
<feature type="domain" description="Nudix hydrolase" evidence="4">
    <location>
        <begin position="14"/>
        <end position="144"/>
    </location>
</feature>
<dbReference type="InterPro" id="IPR015797">
    <property type="entry name" value="NUDIX_hydrolase-like_dom_sf"/>
</dbReference>
<dbReference type="Pfam" id="PF00293">
    <property type="entry name" value="NUDIX"/>
    <property type="match status" value="1"/>
</dbReference>
<dbReference type="GO" id="GO:0016787">
    <property type="term" value="F:hydrolase activity"/>
    <property type="evidence" value="ECO:0007669"/>
    <property type="project" value="UniProtKB-KW"/>
</dbReference>
<evidence type="ECO:0000259" key="4">
    <source>
        <dbReference type="PROSITE" id="PS51462"/>
    </source>
</evidence>
<protein>
    <submittedName>
        <fullName evidence="5">NUDIX hydrolase</fullName>
    </submittedName>
</protein>
<evidence type="ECO:0000313" key="6">
    <source>
        <dbReference type="Proteomes" id="UP000002219"/>
    </source>
</evidence>
<dbReference type="Gene3D" id="3.90.79.10">
    <property type="entry name" value="Nucleoside Triphosphate Pyrophosphohydrolase"/>
    <property type="match status" value="1"/>
</dbReference>
<dbReference type="PANTHER" id="PTHR43046">
    <property type="entry name" value="GDP-MANNOSE MANNOSYL HYDROLASE"/>
    <property type="match status" value="1"/>
</dbReference>
<gene>
    <name evidence="5" type="ordered locus">Ndas_2666</name>
</gene>
<feature type="compositionally biased region" description="Low complexity" evidence="3">
    <location>
        <begin position="167"/>
        <end position="182"/>
    </location>
</feature>
<dbReference type="InterPro" id="IPR000086">
    <property type="entry name" value="NUDIX_hydrolase_dom"/>
</dbReference>
<evidence type="ECO:0000313" key="5">
    <source>
        <dbReference type="EMBL" id="ADH68083.1"/>
    </source>
</evidence>
<keyword evidence="2 5" id="KW-0378">Hydrolase</keyword>
<keyword evidence="6" id="KW-1185">Reference proteome</keyword>
<feature type="region of interest" description="Disordered" evidence="3">
    <location>
        <begin position="158"/>
        <end position="182"/>
    </location>
</feature>
<evidence type="ECO:0000256" key="1">
    <source>
        <dbReference type="ARBA" id="ARBA00001946"/>
    </source>
</evidence>
<accession>D7AYS1</accession>
<dbReference type="SUPFAM" id="SSF55811">
    <property type="entry name" value="Nudix"/>
    <property type="match status" value="1"/>
</dbReference>
<organism evidence="5 6">
    <name type="scientific">Nocardiopsis dassonvillei (strain ATCC 23218 / DSM 43111 / CIP 107115 / JCM 7437 / KCTC 9190 / NBRC 14626 / NCTC 10488 / NRRL B-5397 / IMRU 509)</name>
    <name type="common">Actinomadura dassonvillei</name>
    <dbReference type="NCBI Taxonomy" id="446468"/>
    <lineage>
        <taxon>Bacteria</taxon>
        <taxon>Bacillati</taxon>
        <taxon>Actinomycetota</taxon>
        <taxon>Actinomycetes</taxon>
        <taxon>Streptosporangiales</taxon>
        <taxon>Nocardiopsidaceae</taxon>
        <taxon>Nocardiopsis</taxon>
    </lineage>
</organism>
<evidence type="ECO:0000256" key="3">
    <source>
        <dbReference type="SAM" id="MobiDB-lite"/>
    </source>
</evidence>
<dbReference type="eggNOG" id="COG1051">
    <property type="taxonomic scope" value="Bacteria"/>
</dbReference>
<reference evidence="5 6" key="1">
    <citation type="journal article" date="2010" name="Stand. Genomic Sci.">
        <title>Complete genome sequence of Nocardiopsis dassonvillei type strain (IMRU 509).</title>
        <authorList>
            <person name="Sun H."/>
            <person name="Lapidus A."/>
            <person name="Nolan M."/>
            <person name="Lucas S."/>
            <person name="Del Rio T.G."/>
            <person name="Tice H."/>
            <person name="Cheng J.F."/>
            <person name="Tapia R."/>
            <person name="Han C."/>
            <person name="Goodwin L."/>
            <person name="Pitluck S."/>
            <person name="Pagani I."/>
            <person name="Ivanova N."/>
            <person name="Mavromatis K."/>
            <person name="Mikhailova N."/>
            <person name="Pati A."/>
            <person name="Chen A."/>
            <person name="Palaniappan K."/>
            <person name="Land M."/>
            <person name="Hauser L."/>
            <person name="Chang Y.J."/>
            <person name="Jeffries C.D."/>
            <person name="Djao O.D."/>
            <person name="Rohde M."/>
            <person name="Sikorski J."/>
            <person name="Goker M."/>
            <person name="Woyke T."/>
            <person name="Bristow J."/>
            <person name="Eisen J.A."/>
            <person name="Markowitz V."/>
            <person name="Hugenholtz P."/>
            <person name="Kyrpides N.C."/>
            <person name="Klenk H.P."/>
        </authorList>
    </citation>
    <scope>NUCLEOTIDE SEQUENCE [LARGE SCALE GENOMIC DNA]</scope>
    <source>
        <strain evidence="6">ATCC 23218 / DSM 43111 / CIP 107115 / JCM 7437 / KCTC 9190 / NBRC 14626 / NCTC 10488 / NRRL B-5397 / IMRU 509</strain>
    </source>
</reference>
<name>D7AYS1_NOCDD</name>
<sequence length="182" mass="19792">MVKQRFDNHGGPAAPSLSAHVLLLDGGRVLMVRRAPGNAYAPGMWHASVAGKVDAGEDVVAAAVRECEEELGVRVRPSELEFAHVVHSHEDAGWVHFFFVCGSWDGAVTNREPRKHAELAWFPAHQLPRDTVGYCAQAVAHFLLGDPFSQHRTPTPFPARHPDRAGRTVGHTGVVTTPGEDE</sequence>
<dbReference type="EMBL" id="CP002040">
    <property type="protein sequence ID" value="ADH68083.1"/>
    <property type="molecule type" value="Genomic_DNA"/>
</dbReference>
<dbReference type="Proteomes" id="UP000002219">
    <property type="component" value="Chromosome 1"/>
</dbReference>
<dbReference type="OrthoDB" id="21342at2"/>
<evidence type="ECO:0000256" key="2">
    <source>
        <dbReference type="ARBA" id="ARBA00022801"/>
    </source>
</evidence>
<dbReference type="HOGENOM" id="CLU_037162_9_3_11"/>
<comment type="cofactor">
    <cofactor evidence="1">
        <name>Mg(2+)</name>
        <dbReference type="ChEBI" id="CHEBI:18420"/>
    </cofactor>
</comment>